<dbReference type="SUPFAM" id="SSF52964">
    <property type="entry name" value="TolB, N-terminal domain"/>
    <property type="match status" value="1"/>
</dbReference>
<evidence type="ECO:0000256" key="5">
    <source>
        <dbReference type="ARBA" id="ARBA00022764"/>
    </source>
</evidence>
<keyword evidence="3 7" id="KW-0132">Cell division</keyword>
<proteinExistence type="inferred from homology"/>
<dbReference type="InterPro" id="IPR011042">
    <property type="entry name" value="6-blade_b-propeller_TolB-like"/>
</dbReference>
<keyword evidence="5 7" id="KW-0574">Periplasm</keyword>
<gene>
    <name evidence="7 9" type="primary">tolB</name>
    <name evidence="9" type="ORF">ACFOEN_14620</name>
</gene>
<dbReference type="NCBIfam" id="TIGR02800">
    <property type="entry name" value="propeller_TolB"/>
    <property type="match status" value="1"/>
</dbReference>
<evidence type="ECO:0000256" key="6">
    <source>
        <dbReference type="ARBA" id="ARBA00023306"/>
    </source>
</evidence>
<dbReference type="Pfam" id="PF04052">
    <property type="entry name" value="TolB_N"/>
    <property type="match status" value="1"/>
</dbReference>
<evidence type="ECO:0000313" key="10">
    <source>
        <dbReference type="Proteomes" id="UP001595556"/>
    </source>
</evidence>
<evidence type="ECO:0000256" key="1">
    <source>
        <dbReference type="ARBA" id="ARBA00004418"/>
    </source>
</evidence>
<organism evidence="9 10">
    <name type="scientific">Piscinibacterium candidicorallinum</name>
    <dbReference type="NCBI Taxonomy" id="1793872"/>
    <lineage>
        <taxon>Bacteria</taxon>
        <taxon>Pseudomonadati</taxon>
        <taxon>Pseudomonadota</taxon>
        <taxon>Betaproteobacteria</taxon>
        <taxon>Burkholderiales</taxon>
        <taxon>Piscinibacterium</taxon>
    </lineage>
</organism>
<name>A0ABV7H4M1_9BURK</name>
<dbReference type="PANTHER" id="PTHR36842">
    <property type="entry name" value="PROTEIN TOLB HOMOLOG"/>
    <property type="match status" value="1"/>
</dbReference>
<comment type="caution">
    <text evidence="9">The sequence shown here is derived from an EMBL/GenBank/DDBJ whole genome shotgun (WGS) entry which is preliminary data.</text>
</comment>
<dbReference type="InterPro" id="IPR007195">
    <property type="entry name" value="TolB_N"/>
</dbReference>
<protein>
    <recommendedName>
        <fullName evidence="7">Tol-Pal system protein TolB</fullName>
    </recommendedName>
</protein>
<sequence length="448" mass="48794" precursor="true">MHSPKQIDQQEFALMTLVLRRLSTLFRMACALLPALLGAGHAHAQLRVEISGVGSQQFPIAVVAFSGETLPQDVAAIIRANLARSGMFRLMDTGATALPDNATPNFADWRARGADALVIGQVQRLASGAFDIRFRLFDVIKQQQLDAGAYTAQLNMLRFTSHQISDRIYERITGEKGVFATRIAYVVKLSKESYELQVSDADGQNAQTALRSREPIISPTWSPDGLRLAYVSFEDKKPVVFVHEVETGRRTRVASFRGSNSAPAFSPDGRTLAVVLTRDGFSQIFTMPASGGEPTRLTRSSAIDTEPTYAADGNIYFTSDRAGGPQIYRMPSAGGEATRVTFRGDYNISPTVSPDGKTLGFVSRRAGRFQVFALDLASGTELQLTETVRDESPSFAPNGKVLIYATEVRGRGALATVSSDGRVRQILTTQAGDIREPAWSPWPRGTQP</sequence>
<evidence type="ECO:0000313" key="9">
    <source>
        <dbReference type="EMBL" id="MFC3148864.1"/>
    </source>
</evidence>
<feature type="signal peptide" evidence="7">
    <location>
        <begin position="1"/>
        <end position="44"/>
    </location>
</feature>
<comment type="subcellular location">
    <subcellularLocation>
        <location evidence="1 7">Periplasm</location>
    </subcellularLocation>
</comment>
<dbReference type="SUPFAM" id="SSF69304">
    <property type="entry name" value="Tricorn protease N-terminal domain"/>
    <property type="match status" value="1"/>
</dbReference>
<accession>A0ABV7H4M1</accession>
<dbReference type="RefSeq" id="WP_377305191.1">
    <property type="nucleotide sequence ID" value="NZ_CP180191.1"/>
</dbReference>
<keyword evidence="10" id="KW-1185">Reference proteome</keyword>
<dbReference type="Gene3D" id="3.40.50.10070">
    <property type="entry name" value="TolB, N-terminal domain"/>
    <property type="match status" value="1"/>
</dbReference>
<reference evidence="10" key="1">
    <citation type="journal article" date="2019" name="Int. J. Syst. Evol. Microbiol.">
        <title>The Global Catalogue of Microorganisms (GCM) 10K type strain sequencing project: providing services to taxonomists for standard genome sequencing and annotation.</title>
        <authorList>
            <consortium name="The Broad Institute Genomics Platform"/>
            <consortium name="The Broad Institute Genome Sequencing Center for Infectious Disease"/>
            <person name="Wu L."/>
            <person name="Ma J."/>
        </authorList>
    </citation>
    <scope>NUCLEOTIDE SEQUENCE [LARGE SCALE GENOMIC DNA]</scope>
    <source>
        <strain evidence="10">KCTC 52168</strain>
    </source>
</reference>
<evidence type="ECO:0000256" key="2">
    <source>
        <dbReference type="ARBA" id="ARBA00009820"/>
    </source>
</evidence>
<dbReference type="Proteomes" id="UP001595556">
    <property type="component" value="Unassembled WGS sequence"/>
</dbReference>
<comment type="similarity">
    <text evidence="2 7">Belongs to the TolB family.</text>
</comment>
<evidence type="ECO:0000256" key="4">
    <source>
        <dbReference type="ARBA" id="ARBA00022729"/>
    </source>
</evidence>
<evidence type="ECO:0000259" key="8">
    <source>
        <dbReference type="Pfam" id="PF04052"/>
    </source>
</evidence>
<dbReference type="Gene3D" id="2.120.10.30">
    <property type="entry name" value="TolB, C-terminal domain"/>
    <property type="match status" value="1"/>
</dbReference>
<dbReference type="InterPro" id="IPR014167">
    <property type="entry name" value="Tol-Pal_TolB"/>
</dbReference>
<dbReference type="InterPro" id="IPR011659">
    <property type="entry name" value="WD40"/>
</dbReference>
<comment type="subunit">
    <text evidence="7">The Tol-Pal system is composed of five core proteins: the inner membrane proteins TolA, TolQ and TolR, the periplasmic protein TolB and the outer membrane protein Pal. They form a network linking the inner and outer membranes and the peptidoglycan layer.</text>
</comment>
<keyword evidence="4 7" id="KW-0732">Signal</keyword>
<feature type="chain" id="PRO_5044903172" description="Tol-Pal system protein TolB" evidence="7">
    <location>
        <begin position="45"/>
        <end position="448"/>
    </location>
</feature>
<dbReference type="HAMAP" id="MF_00671">
    <property type="entry name" value="TolB"/>
    <property type="match status" value="1"/>
</dbReference>
<keyword evidence="6 7" id="KW-0131">Cell cycle</keyword>
<evidence type="ECO:0000256" key="3">
    <source>
        <dbReference type="ARBA" id="ARBA00022618"/>
    </source>
</evidence>
<feature type="domain" description="TolB N-terminal" evidence="8">
    <location>
        <begin position="46"/>
        <end position="145"/>
    </location>
</feature>
<comment type="function">
    <text evidence="7">Part of the Tol-Pal system, which plays a role in outer membrane invagination during cell division and is important for maintaining outer membrane integrity.</text>
</comment>
<dbReference type="EMBL" id="JBHRTI010000010">
    <property type="protein sequence ID" value="MFC3148864.1"/>
    <property type="molecule type" value="Genomic_DNA"/>
</dbReference>
<evidence type="ECO:0000256" key="7">
    <source>
        <dbReference type="HAMAP-Rule" id="MF_00671"/>
    </source>
</evidence>
<dbReference type="Pfam" id="PF07676">
    <property type="entry name" value="PD40"/>
    <property type="match status" value="5"/>
</dbReference>
<dbReference type="PANTHER" id="PTHR36842:SF1">
    <property type="entry name" value="PROTEIN TOLB"/>
    <property type="match status" value="1"/>
</dbReference>